<feature type="region of interest" description="Disordered" evidence="1">
    <location>
        <begin position="1"/>
        <end position="44"/>
    </location>
</feature>
<dbReference type="AlphaFoldDB" id="A0A2A9ETJ7"/>
<comment type="caution">
    <text evidence="3">The sequence shown here is derived from an EMBL/GenBank/DDBJ whole genome shotgun (WGS) entry which is preliminary data.</text>
</comment>
<protein>
    <submittedName>
        <fullName evidence="3">Uncharacterized protein DUF4244</fullName>
    </submittedName>
</protein>
<dbReference type="OrthoDB" id="5149901at2"/>
<evidence type="ECO:0000313" key="3">
    <source>
        <dbReference type="EMBL" id="PFG41896.1"/>
    </source>
</evidence>
<sequence length="91" mass="9143">MHTITAARLDPHPASHGADVPGADVVVPEPPAPDAAAPDRVPLDPESGLATAEYAIATIAAVGFAGLLILVLKSDTVRGLLESIITSALSV</sequence>
<gene>
    <name evidence="3" type="ORF">ATJ88_0544</name>
</gene>
<proteinExistence type="predicted"/>
<keyword evidence="2" id="KW-1133">Transmembrane helix</keyword>
<evidence type="ECO:0000313" key="4">
    <source>
        <dbReference type="Proteomes" id="UP000224130"/>
    </source>
</evidence>
<dbReference type="Pfam" id="PF14029">
    <property type="entry name" value="DUF4244"/>
    <property type="match status" value="1"/>
</dbReference>
<keyword evidence="2" id="KW-0812">Transmembrane</keyword>
<accession>A0A2A9ETJ7</accession>
<evidence type="ECO:0000256" key="1">
    <source>
        <dbReference type="SAM" id="MobiDB-lite"/>
    </source>
</evidence>
<feature type="compositionally biased region" description="Low complexity" evidence="1">
    <location>
        <begin position="18"/>
        <end position="27"/>
    </location>
</feature>
<dbReference type="RefSeq" id="WP_098462493.1">
    <property type="nucleotide sequence ID" value="NZ_PDJJ01000001.1"/>
</dbReference>
<dbReference type="InterPro" id="IPR025338">
    <property type="entry name" value="DUF4244"/>
</dbReference>
<keyword evidence="4" id="KW-1185">Reference proteome</keyword>
<name>A0A2A9ETJ7_9MICO</name>
<dbReference type="EMBL" id="PDJJ01000001">
    <property type="protein sequence ID" value="PFG41896.1"/>
    <property type="molecule type" value="Genomic_DNA"/>
</dbReference>
<reference evidence="3 4" key="1">
    <citation type="submission" date="2017-10" db="EMBL/GenBank/DDBJ databases">
        <title>Sequencing the genomes of 1000 actinobacteria strains.</title>
        <authorList>
            <person name="Klenk H.-P."/>
        </authorList>
    </citation>
    <scope>NUCLEOTIDE SEQUENCE [LARGE SCALE GENOMIC DNA]</scope>
    <source>
        <strain evidence="3 4">DSM 21863</strain>
    </source>
</reference>
<feature type="transmembrane region" description="Helical" evidence="2">
    <location>
        <begin position="54"/>
        <end position="72"/>
    </location>
</feature>
<dbReference type="Proteomes" id="UP000224130">
    <property type="component" value="Unassembled WGS sequence"/>
</dbReference>
<keyword evidence="2" id="KW-0472">Membrane</keyword>
<organism evidence="3 4">
    <name type="scientific">Isoptericola jiangsuensis</name>
    <dbReference type="NCBI Taxonomy" id="548579"/>
    <lineage>
        <taxon>Bacteria</taxon>
        <taxon>Bacillati</taxon>
        <taxon>Actinomycetota</taxon>
        <taxon>Actinomycetes</taxon>
        <taxon>Micrococcales</taxon>
        <taxon>Promicromonosporaceae</taxon>
        <taxon>Isoptericola</taxon>
    </lineage>
</organism>
<evidence type="ECO:0000256" key="2">
    <source>
        <dbReference type="SAM" id="Phobius"/>
    </source>
</evidence>